<keyword evidence="3" id="KW-1185">Reference proteome</keyword>
<protein>
    <submittedName>
        <fullName evidence="1">Uncharacterized protein</fullName>
    </submittedName>
</protein>
<dbReference type="EMBL" id="CAKKTJ010000124">
    <property type="protein sequence ID" value="CAH0475307.1"/>
    <property type="molecule type" value="Genomic_DNA"/>
</dbReference>
<dbReference type="Proteomes" id="UP001158986">
    <property type="component" value="Unassembled WGS sequence"/>
</dbReference>
<proteinExistence type="predicted"/>
<reference evidence="1 3" key="1">
    <citation type="submission" date="2021-11" db="EMBL/GenBank/DDBJ databases">
        <authorList>
            <person name="Islam A."/>
            <person name="Islam S."/>
            <person name="Flora M.S."/>
            <person name="Rahman M."/>
            <person name="Ziaur R.M."/>
            <person name="Epstein J.H."/>
            <person name="Hassan M."/>
            <person name="Klassen M."/>
            <person name="Woodard K."/>
            <person name="Webb A."/>
            <person name="Webby R.J."/>
            <person name="El Zowalaty M.E."/>
        </authorList>
    </citation>
    <scope>NUCLEOTIDE SEQUENCE</scope>
    <source>
        <strain evidence="2">Pbs1</strain>
        <strain evidence="1">Pbs3</strain>
    </source>
</reference>
<organism evidence="1 4">
    <name type="scientific">Peronospora belbahrii</name>
    <dbReference type="NCBI Taxonomy" id="622444"/>
    <lineage>
        <taxon>Eukaryota</taxon>
        <taxon>Sar</taxon>
        <taxon>Stramenopiles</taxon>
        <taxon>Oomycota</taxon>
        <taxon>Peronosporomycetes</taxon>
        <taxon>Peronosporales</taxon>
        <taxon>Peronosporaceae</taxon>
        <taxon>Peronospora</taxon>
    </lineage>
</organism>
<dbReference type="AlphaFoldDB" id="A0AAU9KXE5"/>
<dbReference type="PANTHER" id="PTHR35506:SF1">
    <property type="entry name" value="OS02G0135600 PROTEIN"/>
    <property type="match status" value="1"/>
</dbReference>
<evidence type="ECO:0000313" key="1">
    <source>
        <dbReference type="EMBL" id="CAH0475307.1"/>
    </source>
</evidence>
<comment type="caution">
    <text evidence="1">The sequence shown here is derived from an EMBL/GenBank/DDBJ whole genome shotgun (WGS) entry which is preliminary data.</text>
</comment>
<evidence type="ECO:0000313" key="4">
    <source>
        <dbReference type="Proteomes" id="UP001160483"/>
    </source>
</evidence>
<evidence type="ECO:0000313" key="2">
    <source>
        <dbReference type="EMBL" id="CAH0521451.1"/>
    </source>
</evidence>
<dbReference type="EMBL" id="CAKLCB010000379">
    <property type="protein sequence ID" value="CAH0521451.1"/>
    <property type="molecule type" value="Genomic_DNA"/>
</dbReference>
<dbReference type="PANTHER" id="PTHR35506">
    <property type="entry name" value="OS02G0135600 PROTEIN"/>
    <property type="match status" value="1"/>
</dbReference>
<sequence>MSSHQLAQKIFVVFVDGEADVNSHTFNHVATRGCSGFLVLPDPNTIDLLALLGVQGEDGSIAYPELPIFFYSACESACQLVKNAGVMSVHQVSEDGADTKKQIISKLADVEIAKALVFVHVKVTKNSSLTADSWIYSLVSELATQQQNDGNSKFFVSIVKTASQHVLKLSKPHPLRPQQSYEKWDHKYLEQKEMEAPRRLMFASFYQDQTRRDAVQTFDETEIDKLGGYGTMDARVFMKEMAFRLGCVPKYGA</sequence>
<gene>
    <name evidence="2" type="ORF">PBS001_LOCUS7903</name>
    <name evidence="1" type="ORF">PBS003_LOCUS2127</name>
</gene>
<dbReference type="Proteomes" id="UP001160483">
    <property type="component" value="Unassembled WGS sequence"/>
</dbReference>
<evidence type="ECO:0000313" key="3">
    <source>
        <dbReference type="Proteomes" id="UP001158986"/>
    </source>
</evidence>
<name>A0AAU9KXE5_9STRA</name>
<accession>A0AAU9KXE5</accession>